<name>A0A1I7WRB7_HETBA</name>
<reference evidence="2" key="1">
    <citation type="submission" date="2016-11" db="UniProtKB">
        <authorList>
            <consortium name="WormBaseParasite"/>
        </authorList>
    </citation>
    <scope>IDENTIFICATION</scope>
</reference>
<evidence type="ECO:0000313" key="2">
    <source>
        <dbReference type="WBParaSite" id="Hba_07722"/>
    </source>
</evidence>
<protein>
    <submittedName>
        <fullName evidence="2">Uncharacterized protein</fullName>
    </submittedName>
</protein>
<organism evidence="1 2">
    <name type="scientific">Heterorhabditis bacteriophora</name>
    <name type="common">Entomopathogenic nematode worm</name>
    <dbReference type="NCBI Taxonomy" id="37862"/>
    <lineage>
        <taxon>Eukaryota</taxon>
        <taxon>Metazoa</taxon>
        <taxon>Ecdysozoa</taxon>
        <taxon>Nematoda</taxon>
        <taxon>Chromadorea</taxon>
        <taxon>Rhabditida</taxon>
        <taxon>Rhabditina</taxon>
        <taxon>Rhabditomorpha</taxon>
        <taxon>Strongyloidea</taxon>
        <taxon>Heterorhabditidae</taxon>
        <taxon>Heterorhabditis</taxon>
    </lineage>
</organism>
<keyword evidence="1" id="KW-1185">Reference proteome</keyword>
<proteinExistence type="predicted"/>
<dbReference type="AlphaFoldDB" id="A0A1I7WRB7"/>
<dbReference type="Proteomes" id="UP000095283">
    <property type="component" value="Unplaced"/>
</dbReference>
<accession>A0A1I7WRB7</accession>
<evidence type="ECO:0000313" key="1">
    <source>
        <dbReference type="Proteomes" id="UP000095283"/>
    </source>
</evidence>
<dbReference type="WBParaSite" id="Hba_07722">
    <property type="protein sequence ID" value="Hba_07722"/>
    <property type="gene ID" value="Hba_07722"/>
</dbReference>
<sequence>MVSFDALGRAFLNRDICLSALSPPPLWEVSGIILAASEAFGTQVLNCFGSFLALRCQLLRILLIHI</sequence>